<gene>
    <name evidence="1" type="ORF">MSSD14B_28260</name>
</gene>
<sequence length="101" mass="11080">MGISVMVNGWHECDEIAFNAPDVRMSASSMAQVLRAAGFEDKDPQGDGIPADRIGDALERLKALEVSLAGNEAMELLRRRTVNVWSVLAFAQSRNRGAYWA</sequence>
<dbReference type="Proteomes" id="UP000387223">
    <property type="component" value="Unassembled WGS sequence"/>
</dbReference>
<dbReference type="RefSeq" id="WP_136631132.1">
    <property type="nucleotide sequence ID" value="NZ_BGZI01000020.1"/>
</dbReference>
<protein>
    <submittedName>
        <fullName evidence="1">Uncharacterized protein</fullName>
    </submittedName>
</protein>
<name>A0A5M3Q1R5_9GAMM</name>
<reference evidence="1 2" key="1">
    <citation type="journal article" date="2019" name="J. Gen. Appl. Microbiol.">
        <title>Aerobic degradation of cis-dichloroethene by the marine bacterium Marinobacter salsuginis strain 5N-3.</title>
        <authorList>
            <person name="Inoue Y."/>
            <person name="Fukunaga Y."/>
            <person name="Katsumata H."/>
            <person name="Ohji S."/>
            <person name="Hosoyama A."/>
            <person name="Mori K."/>
            <person name="Ando K."/>
        </authorList>
    </citation>
    <scope>NUCLEOTIDE SEQUENCE [LARGE SCALE GENOMIC DNA]</scope>
    <source>
        <strain evidence="1 2">NBRC 109114</strain>
    </source>
</reference>
<evidence type="ECO:0000313" key="1">
    <source>
        <dbReference type="EMBL" id="GBO89158.1"/>
    </source>
</evidence>
<accession>A0A5M3Q1R5</accession>
<organism evidence="1 2">
    <name type="scientific">Marinobacter salsuginis</name>
    <dbReference type="NCBI Taxonomy" id="418719"/>
    <lineage>
        <taxon>Bacteria</taxon>
        <taxon>Pseudomonadati</taxon>
        <taxon>Pseudomonadota</taxon>
        <taxon>Gammaproteobacteria</taxon>
        <taxon>Pseudomonadales</taxon>
        <taxon>Marinobacteraceae</taxon>
        <taxon>Marinobacter</taxon>
    </lineage>
</organism>
<proteinExistence type="predicted"/>
<comment type="caution">
    <text evidence="1">The sequence shown here is derived from an EMBL/GenBank/DDBJ whole genome shotgun (WGS) entry which is preliminary data.</text>
</comment>
<dbReference type="AlphaFoldDB" id="A0A5M3Q1R5"/>
<dbReference type="EMBL" id="BGZI01000020">
    <property type="protein sequence ID" value="GBO89158.1"/>
    <property type="molecule type" value="Genomic_DNA"/>
</dbReference>
<evidence type="ECO:0000313" key="2">
    <source>
        <dbReference type="Proteomes" id="UP000387223"/>
    </source>
</evidence>